<dbReference type="AlphaFoldDB" id="A0A9W6FX61"/>
<sequence>MLPALAVLPILLLWHPEGKTAPPQPVTPIYDFQIVHVYPHDPDAFTQGLVFADGFLFESTGRNGKSSLRKIDLETGEVLKKCILPDEFFGEGLTQWEGNLIQLTWKSRIGFIYDRETFQKKGEFTYATEGWGITHDGVSLIMSDGSSLLRFLDPVTFQETRRLEVSDHGIPVQNLNELEFVRGEILANVWRTDAIARISPRSGEVLGWIDLSSLRAALGPVRQLDVVNGIAYDSKNDRIFVTGKLWPRLFEVTFKLRKP</sequence>
<evidence type="ECO:0000313" key="1">
    <source>
        <dbReference type="EMBL" id="GLI36490.1"/>
    </source>
</evidence>
<dbReference type="GO" id="GO:0016603">
    <property type="term" value="F:glutaminyl-peptide cyclotransferase activity"/>
    <property type="evidence" value="ECO:0007669"/>
    <property type="project" value="InterPro"/>
</dbReference>
<organism evidence="1 2">
    <name type="scientific">Desulforhabdus amnigena</name>
    <dbReference type="NCBI Taxonomy" id="40218"/>
    <lineage>
        <taxon>Bacteria</taxon>
        <taxon>Pseudomonadati</taxon>
        <taxon>Thermodesulfobacteriota</taxon>
        <taxon>Syntrophobacteria</taxon>
        <taxon>Syntrophobacterales</taxon>
        <taxon>Syntrophobacteraceae</taxon>
        <taxon>Desulforhabdus</taxon>
    </lineage>
</organism>
<dbReference type="Proteomes" id="UP001144372">
    <property type="component" value="Unassembled WGS sequence"/>
</dbReference>
<name>A0A9W6FX61_9BACT</name>
<reference evidence="1" key="1">
    <citation type="submission" date="2022-12" db="EMBL/GenBank/DDBJ databases">
        <title>Reference genome sequencing for broad-spectrum identification of bacterial and archaeal isolates by mass spectrometry.</title>
        <authorList>
            <person name="Sekiguchi Y."/>
            <person name="Tourlousse D.M."/>
        </authorList>
    </citation>
    <scope>NUCLEOTIDE SEQUENCE</scope>
    <source>
        <strain evidence="1">ASRB1</strain>
    </source>
</reference>
<dbReference type="SUPFAM" id="SSF50969">
    <property type="entry name" value="YVTN repeat-like/Quinoprotein amine dehydrogenase"/>
    <property type="match status" value="1"/>
</dbReference>
<accession>A0A9W6FX61</accession>
<keyword evidence="2" id="KW-1185">Reference proteome</keyword>
<dbReference type="PANTHER" id="PTHR31270:SF1">
    <property type="entry name" value="GLUTAMINYL-PEPTIDE CYCLOTRANSFERASE"/>
    <property type="match status" value="1"/>
</dbReference>
<dbReference type="EMBL" id="BSDR01000001">
    <property type="protein sequence ID" value="GLI36490.1"/>
    <property type="molecule type" value="Genomic_DNA"/>
</dbReference>
<dbReference type="Pfam" id="PF05096">
    <property type="entry name" value="Glu_cyclase_2"/>
    <property type="match status" value="1"/>
</dbReference>
<comment type="caution">
    <text evidence="1">The sequence shown here is derived from an EMBL/GenBank/DDBJ whole genome shotgun (WGS) entry which is preliminary data.</text>
</comment>
<proteinExistence type="predicted"/>
<dbReference type="PANTHER" id="PTHR31270">
    <property type="entry name" value="GLUTAMINYL-PEPTIDE CYCLOTRANSFERASE"/>
    <property type="match status" value="1"/>
</dbReference>
<dbReference type="InterPro" id="IPR007788">
    <property type="entry name" value="QCT"/>
</dbReference>
<protein>
    <submittedName>
        <fullName evidence="1">Glutaminyl-peptide cyclotransferase</fullName>
    </submittedName>
</protein>
<dbReference type="InterPro" id="IPR011044">
    <property type="entry name" value="Quino_amine_DH_bsu"/>
</dbReference>
<evidence type="ECO:0000313" key="2">
    <source>
        <dbReference type="Proteomes" id="UP001144372"/>
    </source>
</evidence>
<gene>
    <name evidence="1" type="ORF">DAMNIGENAA_39230</name>
</gene>